<keyword evidence="3" id="KW-1185">Reference proteome</keyword>
<protein>
    <submittedName>
        <fullName evidence="2">T9SS type A sorting domain-containing protein</fullName>
    </submittedName>
</protein>
<dbReference type="RefSeq" id="WP_144333954.1">
    <property type="nucleotide sequence ID" value="NZ_VLPL01000007.1"/>
</dbReference>
<name>A0A556MP68_9FLAO</name>
<dbReference type="OrthoDB" id="1492850at2"/>
<dbReference type="Proteomes" id="UP000316008">
    <property type="component" value="Unassembled WGS sequence"/>
</dbReference>
<dbReference type="AlphaFoldDB" id="A0A556MP68"/>
<comment type="caution">
    <text evidence="2">The sequence shown here is derived from an EMBL/GenBank/DDBJ whole genome shotgun (WGS) entry which is preliminary data.</text>
</comment>
<evidence type="ECO:0000313" key="3">
    <source>
        <dbReference type="Proteomes" id="UP000316008"/>
    </source>
</evidence>
<gene>
    <name evidence="2" type="ORF">FO442_14670</name>
</gene>
<proteinExistence type="predicted"/>
<reference evidence="2 3" key="1">
    <citation type="submission" date="2019-07" db="EMBL/GenBank/DDBJ databases">
        <authorList>
            <person name="Huq M.A."/>
        </authorList>
    </citation>
    <scope>NUCLEOTIDE SEQUENCE [LARGE SCALE GENOMIC DNA]</scope>
    <source>
        <strain evidence="2 3">MAH-3</strain>
    </source>
</reference>
<dbReference type="EMBL" id="VLPL01000007">
    <property type="protein sequence ID" value="TSJ41696.1"/>
    <property type="molecule type" value="Genomic_DNA"/>
</dbReference>
<dbReference type="Gene3D" id="2.60.40.4070">
    <property type="match status" value="1"/>
</dbReference>
<sequence>MYSWSMNDLQTTTASRDVLASALDLINVVPNPYYAFSEYERNKVDKRVKIVNLPEVCTVTIYTMSGKMVNQFKKDNALTFLDWTLANKTGIPVASGVYLIHVEVPGIGEKILKSFVSMRELDIEGF</sequence>
<evidence type="ECO:0000313" key="2">
    <source>
        <dbReference type="EMBL" id="TSJ41696.1"/>
    </source>
</evidence>
<accession>A0A556MP68</accession>
<feature type="non-terminal residue" evidence="2">
    <location>
        <position position="1"/>
    </location>
</feature>
<evidence type="ECO:0000256" key="1">
    <source>
        <dbReference type="ARBA" id="ARBA00022729"/>
    </source>
</evidence>
<dbReference type="NCBIfam" id="TIGR04183">
    <property type="entry name" value="Por_Secre_tail"/>
    <property type="match status" value="1"/>
</dbReference>
<dbReference type="InterPro" id="IPR026444">
    <property type="entry name" value="Secre_tail"/>
</dbReference>
<keyword evidence="1" id="KW-0732">Signal</keyword>
<organism evidence="2 3">
    <name type="scientific">Fluviicola chungangensis</name>
    <dbReference type="NCBI Taxonomy" id="2597671"/>
    <lineage>
        <taxon>Bacteria</taxon>
        <taxon>Pseudomonadati</taxon>
        <taxon>Bacteroidota</taxon>
        <taxon>Flavobacteriia</taxon>
        <taxon>Flavobacteriales</taxon>
        <taxon>Crocinitomicaceae</taxon>
        <taxon>Fluviicola</taxon>
    </lineage>
</organism>